<name>E8R0M8_ISOPI</name>
<sequence length="654" mass="70803">MGWLRFVQGETGSLIVCLSYPVGVRAVVMPSFSLDCLLRRMFPLVLLAAWVAHPNPIAHAIAAPPDDPPGANANPPIDAEAKALWEQVARAYRDLQGYADQGRLVVRSRRGDQTFEVAQPLSLARAADGRIALKAGVFELQAAPDRVVIDQSSLKTREILTGPLPSSWTLLLDRHPQIKAILAGSPDGRAAEVPLRFLLDPEAGVGLLEGGQTRVRLAEPLEQDGRVFPRLLLERPNLAATRLTLDPERLLIIESETLLDQPQAAPGDAPAQPAALRVALTYAGWNAGVITSQPDDAAFILPQEQRVKVVELAKAYAQDTPDGKKTPDQPGGGLEDLIARFGPGGPDAARLEEIIDQLRQGEGGPDAKPIREAIEKFRRDNPDAEAIRRRIDQFRKENPNAREIEEMISRLQKQLPEGAGLEEMIARARELMPEGAELEDLARRFRMAADGGLPGVDEGEAPPPLADPQPAFAQRWVGQMVPKFTLRLLESANAKQPQERTLDDPTLKDKTILLVFWATWSAASVETLAEVQTLIEALDQPGAPTLVIAVSSDDEPEDPAELVAALRAELNKAGVKIEHRPNGRLAIDPDQTLLQLFEIPALPSLILIDPNGVVKQVDAGGKPGLPGRVLGPDHPAVKAGNAKKPATSTNTNKR</sequence>
<dbReference type="PANTHER" id="PTHR42852:SF17">
    <property type="entry name" value="THIOREDOXIN-LIKE PROTEIN HI_1115"/>
    <property type="match status" value="1"/>
</dbReference>
<dbReference type="PROSITE" id="PS51352">
    <property type="entry name" value="THIOREDOXIN_2"/>
    <property type="match status" value="1"/>
</dbReference>
<dbReference type="InterPro" id="IPR000866">
    <property type="entry name" value="AhpC/TSA"/>
</dbReference>
<dbReference type="Gene3D" id="3.40.30.10">
    <property type="entry name" value="Glutaredoxin"/>
    <property type="match status" value="1"/>
</dbReference>
<dbReference type="HOGENOM" id="CLU_419077_0_0_0"/>
<keyword evidence="4" id="KW-1185">Reference proteome</keyword>
<dbReference type="STRING" id="575540.Isop_0621"/>
<dbReference type="PANTHER" id="PTHR42852">
    <property type="entry name" value="THIOL:DISULFIDE INTERCHANGE PROTEIN DSBE"/>
    <property type="match status" value="1"/>
</dbReference>
<reference evidence="3 4" key="2">
    <citation type="journal article" date="2011" name="Stand. Genomic Sci.">
        <title>Complete genome sequence of Isosphaera pallida type strain (IS1B).</title>
        <authorList>
            <consortium name="US DOE Joint Genome Institute (JGI-PGF)"/>
            <person name="Goker M."/>
            <person name="Cleland D."/>
            <person name="Saunders E."/>
            <person name="Lapidus A."/>
            <person name="Nolan M."/>
            <person name="Lucas S."/>
            <person name="Hammon N."/>
            <person name="Deshpande S."/>
            <person name="Cheng J.F."/>
            <person name="Tapia R."/>
            <person name="Han C."/>
            <person name="Goodwin L."/>
            <person name="Pitluck S."/>
            <person name="Liolios K."/>
            <person name="Pagani I."/>
            <person name="Ivanova N."/>
            <person name="Mavromatis K."/>
            <person name="Pati A."/>
            <person name="Chen A."/>
            <person name="Palaniappan K."/>
            <person name="Land M."/>
            <person name="Hauser L."/>
            <person name="Chang Y.J."/>
            <person name="Jeffries C.D."/>
            <person name="Detter J.C."/>
            <person name="Beck B."/>
            <person name="Woyke T."/>
            <person name="Bristow J."/>
            <person name="Eisen J.A."/>
            <person name="Markowitz V."/>
            <person name="Hugenholtz P."/>
            <person name="Kyrpides N.C."/>
            <person name="Klenk H.P."/>
        </authorList>
    </citation>
    <scope>NUCLEOTIDE SEQUENCE [LARGE SCALE GENOMIC DNA]</scope>
    <source>
        <strain evidence="4">ATCC 43644 / DSM 9630 / IS1B</strain>
    </source>
</reference>
<dbReference type="CDD" id="cd02966">
    <property type="entry name" value="TlpA_like_family"/>
    <property type="match status" value="1"/>
</dbReference>
<reference key="1">
    <citation type="submission" date="2010-11" db="EMBL/GenBank/DDBJ databases">
        <title>The complete sequence of chromosome of Isophaera pallida ATCC 43644.</title>
        <authorList>
            <consortium name="US DOE Joint Genome Institute (JGI-PGF)"/>
            <person name="Lucas S."/>
            <person name="Copeland A."/>
            <person name="Lapidus A."/>
            <person name="Bruce D."/>
            <person name="Goodwin L."/>
            <person name="Pitluck S."/>
            <person name="Kyrpides N."/>
            <person name="Mavromatis K."/>
            <person name="Pagani I."/>
            <person name="Ivanova N."/>
            <person name="Saunders E."/>
            <person name="Brettin T."/>
            <person name="Detter J.C."/>
            <person name="Han C."/>
            <person name="Tapia R."/>
            <person name="Land M."/>
            <person name="Hauser L."/>
            <person name="Markowitz V."/>
            <person name="Cheng J.-F."/>
            <person name="Hugenholtz P."/>
            <person name="Woyke T."/>
            <person name="Wu D."/>
            <person name="Eisen J.A."/>
        </authorList>
    </citation>
    <scope>NUCLEOTIDE SEQUENCE</scope>
    <source>
        <strain>ATCC 43644</strain>
    </source>
</reference>
<protein>
    <submittedName>
        <fullName evidence="3">Alkyl hydroperoxide reductase/ Thiol specific antioxidant/ Mal allergen</fullName>
    </submittedName>
</protein>
<dbReference type="Pfam" id="PF00578">
    <property type="entry name" value="AhpC-TSA"/>
    <property type="match status" value="1"/>
</dbReference>
<dbReference type="InterPro" id="IPR036249">
    <property type="entry name" value="Thioredoxin-like_sf"/>
</dbReference>
<feature type="domain" description="Thioredoxin" evidence="2">
    <location>
        <begin position="475"/>
        <end position="645"/>
    </location>
</feature>
<feature type="region of interest" description="Disordered" evidence="1">
    <location>
        <begin position="619"/>
        <end position="654"/>
    </location>
</feature>
<gene>
    <name evidence="3" type="ordered locus">Isop_0621</name>
</gene>
<organism evidence="3 4">
    <name type="scientific">Isosphaera pallida (strain ATCC 43644 / DSM 9630 / IS1B)</name>
    <dbReference type="NCBI Taxonomy" id="575540"/>
    <lineage>
        <taxon>Bacteria</taxon>
        <taxon>Pseudomonadati</taxon>
        <taxon>Planctomycetota</taxon>
        <taxon>Planctomycetia</taxon>
        <taxon>Isosphaerales</taxon>
        <taxon>Isosphaeraceae</taxon>
        <taxon>Isosphaera</taxon>
    </lineage>
</organism>
<dbReference type="eggNOG" id="COG0526">
    <property type="taxonomic scope" value="Bacteria"/>
</dbReference>
<dbReference type="GO" id="GO:0016491">
    <property type="term" value="F:oxidoreductase activity"/>
    <property type="evidence" value="ECO:0007669"/>
    <property type="project" value="InterPro"/>
</dbReference>
<dbReference type="Proteomes" id="UP000008631">
    <property type="component" value="Chromosome"/>
</dbReference>
<dbReference type="InterPro" id="IPR050553">
    <property type="entry name" value="Thioredoxin_ResA/DsbE_sf"/>
</dbReference>
<dbReference type="SUPFAM" id="SSF52833">
    <property type="entry name" value="Thioredoxin-like"/>
    <property type="match status" value="1"/>
</dbReference>
<dbReference type="EMBL" id="CP002353">
    <property type="protein sequence ID" value="ADV61213.1"/>
    <property type="molecule type" value="Genomic_DNA"/>
</dbReference>
<accession>E8R0M8</accession>
<dbReference type="InterPro" id="IPR013766">
    <property type="entry name" value="Thioredoxin_domain"/>
</dbReference>
<evidence type="ECO:0000313" key="3">
    <source>
        <dbReference type="EMBL" id="ADV61213.1"/>
    </source>
</evidence>
<dbReference type="AlphaFoldDB" id="E8R0M8"/>
<proteinExistence type="predicted"/>
<evidence type="ECO:0000313" key="4">
    <source>
        <dbReference type="Proteomes" id="UP000008631"/>
    </source>
</evidence>
<evidence type="ECO:0000259" key="2">
    <source>
        <dbReference type="PROSITE" id="PS51352"/>
    </source>
</evidence>
<evidence type="ECO:0000256" key="1">
    <source>
        <dbReference type="SAM" id="MobiDB-lite"/>
    </source>
</evidence>
<dbReference type="InParanoid" id="E8R0M8"/>
<dbReference type="GO" id="GO:0016209">
    <property type="term" value="F:antioxidant activity"/>
    <property type="evidence" value="ECO:0007669"/>
    <property type="project" value="InterPro"/>
</dbReference>
<dbReference type="KEGG" id="ipa:Isop_0621"/>